<sequence length="206" mass="23568">MELDISFVGTMKTEITHDDVKEWTESSEIEGLDELERKVVRKIDLRLLPYLSLMYLFSSLDRGAIGNSKVVGIDKDVGLIDNQWNIVLTIFYIGFVLFEIPSNIVLKHTSAKIWLPTIMLLWGLSATLTILAKNFTGLLTVRFFLGMFEAGFFPGVVYYLSTFYKRSEMASRISIFWGSTTLASSFTGLVSYRIFQIEGDLRPWQY</sequence>
<evidence type="ECO:0000256" key="1">
    <source>
        <dbReference type="ARBA" id="ARBA00004141"/>
    </source>
</evidence>
<evidence type="ECO:0000259" key="7">
    <source>
        <dbReference type="PROSITE" id="PS50850"/>
    </source>
</evidence>
<feature type="transmembrane region" description="Helical" evidence="6">
    <location>
        <begin position="143"/>
        <end position="161"/>
    </location>
</feature>
<feature type="domain" description="Major facilitator superfamily (MFS) profile" evidence="7">
    <location>
        <begin position="47"/>
        <end position="206"/>
    </location>
</feature>
<dbReference type="PROSITE" id="PS50850">
    <property type="entry name" value="MFS"/>
    <property type="match status" value="1"/>
</dbReference>
<dbReference type="EMBL" id="JASJQH010009670">
    <property type="protein sequence ID" value="KAK9675289.1"/>
    <property type="molecule type" value="Genomic_DNA"/>
</dbReference>
<feature type="transmembrane region" description="Helical" evidence="6">
    <location>
        <begin position="85"/>
        <end position="106"/>
    </location>
</feature>
<dbReference type="Pfam" id="PF07690">
    <property type="entry name" value="MFS_1"/>
    <property type="match status" value="1"/>
</dbReference>
<dbReference type="PANTHER" id="PTHR43791:SF50">
    <property type="entry name" value="TRANSPORTER, PUTATIVE (AFU_ORTHOLOGUE AFUA_2G00840)-RELATED"/>
    <property type="match status" value="1"/>
</dbReference>
<dbReference type="InterPro" id="IPR020846">
    <property type="entry name" value="MFS_dom"/>
</dbReference>
<evidence type="ECO:0000313" key="8">
    <source>
        <dbReference type="EMBL" id="KAK9675289.1"/>
    </source>
</evidence>
<dbReference type="InterPro" id="IPR036259">
    <property type="entry name" value="MFS_trans_sf"/>
</dbReference>
<dbReference type="Gene3D" id="1.20.1250.20">
    <property type="entry name" value="MFS general substrate transporter like domains"/>
    <property type="match status" value="1"/>
</dbReference>
<feature type="transmembrane region" description="Helical" evidence="6">
    <location>
        <begin position="173"/>
        <end position="195"/>
    </location>
</feature>
<keyword evidence="3 6" id="KW-0812">Transmembrane</keyword>
<organism evidence="8 9">
    <name type="scientific">Basidiobolus ranarum</name>
    <dbReference type="NCBI Taxonomy" id="34480"/>
    <lineage>
        <taxon>Eukaryota</taxon>
        <taxon>Fungi</taxon>
        <taxon>Fungi incertae sedis</taxon>
        <taxon>Zoopagomycota</taxon>
        <taxon>Entomophthoromycotina</taxon>
        <taxon>Basidiobolomycetes</taxon>
        <taxon>Basidiobolales</taxon>
        <taxon>Basidiobolaceae</taxon>
        <taxon>Basidiobolus</taxon>
    </lineage>
</organism>
<name>A0ABR2VLG7_9FUNG</name>
<keyword evidence="9" id="KW-1185">Reference proteome</keyword>
<dbReference type="SUPFAM" id="SSF103473">
    <property type="entry name" value="MFS general substrate transporter"/>
    <property type="match status" value="1"/>
</dbReference>
<dbReference type="InterPro" id="IPR011701">
    <property type="entry name" value="MFS"/>
</dbReference>
<keyword evidence="5 6" id="KW-0472">Membrane</keyword>
<keyword evidence="4 6" id="KW-1133">Transmembrane helix</keyword>
<evidence type="ECO:0000256" key="4">
    <source>
        <dbReference type="ARBA" id="ARBA00022989"/>
    </source>
</evidence>
<dbReference type="PANTHER" id="PTHR43791">
    <property type="entry name" value="PERMEASE-RELATED"/>
    <property type="match status" value="1"/>
</dbReference>
<evidence type="ECO:0000313" key="9">
    <source>
        <dbReference type="Proteomes" id="UP001479436"/>
    </source>
</evidence>
<dbReference type="Proteomes" id="UP001479436">
    <property type="component" value="Unassembled WGS sequence"/>
</dbReference>
<evidence type="ECO:0000256" key="5">
    <source>
        <dbReference type="ARBA" id="ARBA00023136"/>
    </source>
</evidence>
<reference evidence="8 9" key="1">
    <citation type="submission" date="2023-04" db="EMBL/GenBank/DDBJ databases">
        <title>Genome of Basidiobolus ranarum AG-B5.</title>
        <authorList>
            <person name="Stajich J.E."/>
            <person name="Carter-House D."/>
            <person name="Gryganskyi A."/>
        </authorList>
    </citation>
    <scope>NUCLEOTIDE SEQUENCE [LARGE SCALE GENOMIC DNA]</scope>
    <source>
        <strain evidence="8 9">AG-B5</strain>
    </source>
</reference>
<comment type="subcellular location">
    <subcellularLocation>
        <location evidence="1">Membrane</location>
        <topology evidence="1">Multi-pass membrane protein</topology>
    </subcellularLocation>
</comment>
<evidence type="ECO:0000256" key="6">
    <source>
        <dbReference type="SAM" id="Phobius"/>
    </source>
</evidence>
<evidence type="ECO:0000256" key="3">
    <source>
        <dbReference type="ARBA" id="ARBA00022692"/>
    </source>
</evidence>
<protein>
    <recommendedName>
        <fullName evidence="7">Major facilitator superfamily (MFS) profile domain-containing protein</fullName>
    </recommendedName>
</protein>
<comment type="caution">
    <text evidence="8">The sequence shown here is derived from an EMBL/GenBank/DDBJ whole genome shotgun (WGS) entry which is preliminary data.</text>
</comment>
<feature type="transmembrane region" description="Helical" evidence="6">
    <location>
        <begin position="113"/>
        <end position="131"/>
    </location>
</feature>
<proteinExistence type="predicted"/>
<keyword evidence="2" id="KW-0813">Transport</keyword>
<accession>A0ABR2VLG7</accession>
<feature type="non-terminal residue" evidence="8">
    <location>
        <position position="206"/>
    </location>
</feature>
<gene>
    <name evidence="8" type="ORF">K7432_016535</name>
</gene>
<evidence type="ECO:0000256" key="2">
    <source>
        <dbReference type="ARBA" id="ARBA00022448"/>
    </source>
</evidence>